<gene>
    <name evidence="1" type="ORF">OG2516_17955</name>
</gene>
<evidence type="ECO:0000313" key="1">
    <source>
        <dbReference type="EMBL" id="EAR49652.1"/>
    </source>
</evidence>
<sequence>MVSNSVQVVASLGGTVSTPAAAQAMANVQSAVASNPPGSPAVAQALAAAIPSLISPATAANPPALTTAQLPAARAAVRTMIAALNGNGVAVPPELATLGASLGAF</sequence>
<protein>
    <submittedName>
        <fullName evidence="1">Uncharacterized protein</fullName>
    </submittedName>
</protein>
<keyword evidence="2" id="KW-1185">Reference proteome</keyword>
<dbReference type="HOGENOM" id="CLU_2233732_0_0_5"/>
<organism evidence="1 2">
    <name type="scientific">Oceanicola granulosus (strain ATCC BAA-861 / DSM 15982 / KCTC 12143 / HTCC2516)</name>
    <dbReference type="NCBI Taxonomy" id="314256"/>
    <lineage>
        <taxon>Bacteria</taxon>
        <taxon>Pseudomonadati</taxon>
        <taxon>Pseudomonadota</taxon>
        <taxon>Alphaproteobacteria</taxon>
        <taxon>Rhodobacterales</taxon>
        <taxon>Roseobacteraceae</taxon>
        <taxon>Oceanicola</taxon>
    </lineage>
</organism>
<name>Q2CAE7_OCEGH</name>
<comment type="caution">
    <text evidence="1">The sequence shown here is derived from an EMBL/GenBank/DDBJ whole genome shotgun (WGS) entry which is preliminary data.</text>
</comment>
<dbReference type="Proteomes" id="UP000003635">
    <property type="component" value="Unassembled WGS sequence"/>
</dbReference>
<dbReference type="EMBL" id="AAOT01000054">
    <property type="protein sequence ID" value="EAR49652.1"/>
    <property type="molecule type" value="Genomic_DNA"/>
</dbReference>
<proteinExistence type="predicted"/>
<accession>Q2CAE7</accession>
<reference evidence="1 2" key="1">
    <citation type="journal article" date="2010" name="J. Bacteriol.">
        <title>Genome sequences of Oceanicola granulosus HTCC2516(T) and Oceanicola batsensis HTCC2597(TDelta).</title>
        <authorList>
            <person name="Thrash J.C."/>
            <person name="Cho J.C."/>
            <person name="Vergin K.L."/>
            <person name="Giovannoni S.J."/>
        </authorList>
    </citation>
    <scope>NUCLEOTIDE SEQUENCE [LARGE SCALE GENOMIC DNA]</scope>
    <source>
        <strain evidence="2">ATCC BAA-861 / DSM 15982 / KCTC 12143 / HTCC2516</strain>
    </source>
</reference>
<dbReference type="AlphaFoldDB" id="Q2CAE7"/>
<evidence type="ECO:0000313" key="2">
    <source>
        <dbReference type="Proteomes" id="UP000003635"/>
    </source>
</evidence>